<evidence type="ECO:0000256" key="1">
    <source>
        <dbReference type="ARBA" id="ARBA00004613"/>
    </source>
</evidence>
<organism evidence="12 13">
    <name type="scientific">Atractosteus spatula</name>
    <name type="common">Alligator gar</name>
    <name type="synonym">Lepisosteus spatula</name>
    <dbReference type="NCBI Taxonomy" id="7917"/>
    <lineage>
        <taxon>Eukaryota</taxon>
        <taxon>Metazoa</taxon>
        <taxon>Chordata</taxon>
        <taxon>Craniata</taxon>
        <taxon>Vertebrata</taxon>
        <taxon>Euteleostomi</taxon>
        <taxon>Actinopterygii</taxon>
        <taxon>Neopterygii</taxon>
        <taxon>Holostei</taxon>
        <taxon>Semionotiformes</taxon>
        <taxon>Lepisosteidae</taxon>
        <taxon>Atractosteus</taxon>
    </lineage>
</organism>
<dbReference type="Pfam" id="PF01410">
    <property type="entry name" value="COLFI"/>
    <property type="match status" value="1"/>
</dbReference>
<dbReference type="PROSITE" id="PS51461">
    <property type="entry name" value="NC1_FIB"/>
    <property type="match status" value="1"/>
</dbReference>
<reference evidence="12" key="1">
    <citation type="journal article" date="2021" name="Cell">
        <title>Tracing the genetic footprints of vertebrate landing in non-teleost ray-finned fishes.</title>
        <authorList>
            <person name="Bi X."/>
            <person name="Wang K."/>
            <person name="Yang L."/>
            <person name="Pan H."/>
            <person name="Jiang H."/>
            <person name="Wei Q."/>
            <person name="Fang M."/>
            <person name="Yu H."/>
            <person name="Zhu C."/>
            <person name="Cai Y."/>
            <person name="He Y."/>
            <person name="Gan X."/>
            <person name="Zeng H."/>
            <person name="Yu D."/>
            <person name="Zhu Y."/>
            <person name="Jiang H."/>
            <person name="Qiu Q."/>
            <person name="Yang H."/>
            <person name="Zhang Y.E."/>
            <person name="Wang W."/>
            <person name="Zhu M."/>
            <person name="He S."/>
            <person name="Zhang G."/>
        </authorList>
    </citation>
    <scope>NUCLEOTIDE SEQUENCE</scope>
    <source>
        <strain evidence="12">Allg_001</strain>
    </source>
</reference>
<dbReference type="Gene3D" id="2.60.120.1000">
    <property type="match status" value="1"/>
</dbReference>
<evidence type="ECO:0000313" key="13">
    <source>
        <dbReference type="Proteomes" id="UP000736164"/>
    </source>
</evidence>
<dbReference type="InterPro" id="IPR000885">
    <property type="entry name" value="Fib_collagen_C"/>
</dbReference>
<keyword evidence="4" id="KW-0479">Metal-binding</keyword>
<name>A0A8J7P6Q5_ATRSP</name>
<keyword evidence="3" id="KW-0272">Extracellular matrix</keyword>
<feature type="non-terminal residue" evidence="12">
    <location>
        <position position="1"/>
    </location>
</feature>
<keyword evidence="8" id="KW-1015">Disulfide bond</keyword>
<dbReference type="GO" id="GO:0005201">
    <property type="term" value="F:extracellular matrix structural constituent"/>
    <property type="evidence" value="ECO:0007669"/>
    <property type="project" value="InterPro"/>
</dbReference>
<dbReference type="GO" id="GO:0046872">
    <property type="term" value="F:metal ion binding"/>
    <property type="evidence" value="ECO:0007669"/>
    <property type="project" value="UniProtKB-KW"/>
</dbReference>
<evidence type="ECO:0000256" key="6">
    <source>
        <dbReference type="ARBA" id="ARBA00022837"/>
    </source>
</evidence>
<feature type="domain" description="Fibrillar collagen NC1" evidence="11">
    <location>
        <begin position="217"/>
        <end position="450"/>
    </location>
</feature>
<dbReference type="FunFam" id="2.60.120.1000:FF:000001">
    <property type="entry name" value="Collagen alpha-1 type I chain"/>
    <property type="match status" value="1"/>
</dbReference>
<dbReference type="PANTHER" id="PTHR24637:SF422">
    <property type="entry name" value="COLLAGEN IV NC1 DOMAIN-CONTAINING PROTEIN"/>
    <property type="match status" value="1"/>
</dbReference>
<gene>
    <name evidence="12" type="primary">Col1a2</name>
    <name evidence="12" type="ORF">GTO95_0017066</name>
</gene>
<feature type="compositionally biased region" description="Low complexity" evidence="10">
    <location>
        <begin position="40"/>
        <end position="49"/>
    </location>
</feature>
<feature type="compositionally biased region" description="Pro residues" evidence="10">
    <location>
        <begin position="178"/>
        <end position="190"/>
    </location>
</feature>
<dbReference type="AlphaFoldDB" id="A0A8J7P6Q5"/>
<keyword evidence="5" id="KW-0677">Repeat</keyword>
<comment type="caution">
    <text evidence="12">The sequence shown here is derived from an EMBL/GenBank/DDBJ whole genome shotgun (WGS) entry which is preliminary data.</text>
</comment>
<dbReference type="NCBIfam" id="NF040941">
    <property type="entry name" value="GGGWT_bact"/>
    <property type="match status" value="1"/>
</dbReference>
<comment type="subcellular location">
    <subcellularLocation>
        <location evidence="1">Secreted</location>
    </subcellularLocation>
</comment>
<evidence type="ECO:0000256" key="4">
    <source>
        <dbReference type="ARBA" id="ARBA00022723"/>
    </source>
</evidence>
<evidence type="ECO:0000259" key="11">
    <source>
        <dbReference type="PROSITE" id="PS51461"/>
    </source>
</evidence>
<dbReference type="Pfam" id="PF01391">
    <property type="entry name" value="Collagen"/>
    <property type="match status" value="2"/>
</dbReference>
<dbReference type="EMBL" id="JAAWVO010073886">
    <property type="protein sequence ID" value="MBN3325060.1"/>
    <property type="molecule type" value="Genomic_DNA"/>
</dbReference>
<evidence type="ECO:0000256" key="7">
    <source>
        <dbReference type="ARBA" id="ARBA00023119"/>
    </source>
</evidence>
<dbReference type="GO" id="GO:0005581">
    <property type="term" value="C:collagen trimer"/>
    <property type="evidence" value="ECO:0007669"/>
    <property type="project" value="UniProtKB-KW"/>
</dbReference>
<keyword evidence="7" id="KW-0176">Collagen</keyword>
<dbReference type="PANTHER" id="PTHR24637">
    <property type="entry name" value="COLLAGEN"/>
    <property type="match status" value="1"/>
</dbReference>
<keyword evidence="13" id="KW-1185">Reference proteome</keyword>
<dbReference type="GO" id="GO:0005576">
    <property type="term" value="C:extracellular region"/>
    <property type="evidence" value="ECO:0007669"/>
    <property type="project" value="UniProtKB-SubCell"/>
</dbReference>
<sequence>MGPPGMSGPPGEAGRDGNPGNDGPPGRPGVAGVKGDRGEPGSPGSSGPAGAPGPNGPAGAVGRPGNRGEAGPTGSTGPAGPAGSRGAPGPQGPRGEKGVAGYKGERGMKGMRGHTGLQGLPGPMGPSGEQGSSGATGPSGPRGPAGPSGPPGKDGRSGMSGAMGPAGHRGPPGHSGPAGPPGPPGVPGPPGAAGGGYDVSGYDEYRADQAALRAKDYEVDATLKSLNTQIENLLTPEGSRKNPARTCRDIRLSHPEWSSGYYWIDPNQGCTMDAIKVHCDFTTGETCIYPNPATIERKNWYRNAQDKKHVWFGETINGGTQFEYNDESMTPQVMATQLAFMRLLANHASQNITYHCKNSVAYMDAEAGNLKKAVLLQGSNDVELRAEGNSRFTFSVLEDGCTRHTGQWGKTVIEYRTTKPSRLPILDIAPLDIGGADQEIGLDIGPVCFK</sequence>
<dbReference type="SMART" id="SM00038">
    <property type="entry name" value="COLFI"/>
    <property type="match status" value="1"/>
</dbReference>
<feature type="region of interest" description="Disordered" evidence="10">
    <location>
        <begin position="1"/>
        <end position="200"/>
    </location>
</feature>
<accession>A0A8J7P6Q5</accession>
<protein>
    <submittedName>
        <fullName evidence="12">CO1A2 protein</fullName>
    </submittedName>
</protein>
<evidence type="ECO:0000256" key="2">
    <source>
        <dbReference type="ARBA" id="ARBA00022525"/>
    </source>
</evidence>
<keyword evidence="2" id="KW-0964">Secreted</keyword>
<feature type="non-terminal residue" evidence="12">
    <location>
        <position position="450"/>
    </location>
</feature>
<evidence type="ECO:0000256" key="10">
    <source>
        <dbReference type="SAM" id="MobiDB-lite"/>
    </source>
</evidence>
<keyword evidence="9" id="KW-0379">Hydroxylation</keyword>
<evidence type="ECO:0000256" key="8">
    <source>
        <dbReference type="ARBA" id="ARBA00023157"/>
    </source>
</evidence>
<evidence type="ECO:0000256" key="5">
    <source>
        <dbReference type="ARBA" id="ARBA00022737"/>
    </source>
</evidence>
<keyword evidence="6" id="KW-0106">Calcium</keyword>
<feature type="compositionally biased region" description="Low complexity" evidence="10">
    <location>
        <begin position="57"/>
        <end position="88"/>
    </location>
</feature>
<evidence type="ECO:0000313" key="12">
    <source>
        <dbReference type="EMBL" id="MBN3325060.1"/>
    </source>
</evidence>
<evidence type="ECO:0000256" key="3">
    <source>
        <dbReference type="ARBA" id="ARBA00022530"/>
    </source>
</evidence>
<evidence type="ECO:0000256" key="9">
    <source>
        <dbReference type="ARBA" id="ARBA00023278"/>
    </source>
</evidence>
<dbReference type="Proteomes" id="UP000736164">
    <property type="component" value="Unassembled WGS sequence"/>
</dbReference>
<dbReference type="InterPro" id="IPR008160">
    <property type="entry name" value="Collagen"/>
</dbReference>
<proteinExistence type="predicted"/>